<accession>A0A1Z4V4Z8</accession>
<evidence type="ECO:0000313" key="2">
    <source>
        <dbReference type="Proteomes" id="UP000218702"/>
    </source>
</evidence>
<proteinExistence type="predicted"/>
<dbReference type="InterPro" id="IPR010985">
    <property type="entry name" value="Ribbon_hlx_hlx"/>
</dbReference>
<keyword evidence="2" id="KW-1185">Reference proteome</keyword>
<organism evidence="1 2">
    <name type="scientific">Dolichospermum compactum NIES-806</name>
    <dbReference type="NCBI Taxonomy" id="1973481"/>
    <lineage>
        <taxon>Bacteria</taxon>
        <taxon>Bacillati</taxon>
        <taxon>Cyanobacteriota</taxon>
        <taxon>Cyanophyceae</taxon>
        <taxon>Nostocales</taxon>
        <taxon>Aphanizomenonaceae</taxon>
        <taxon>Dolichospermum</taxon>
        <taxon>Dolichospermum compactum</taxon>
    </lineage>
</organism>
<gene>
    <name evidence="1" type="ORF">NIES806_27060</name>
</gene>
<dbReference type="RefSeq" id="WP_096668001.1">
    <property type="nucleotide sequence ID" value="NZ_AP018316.1"/>
</dbReference>
<evidence type="ECO:0000313" key="1">
    <source>
        <dbReference type="EMBL" id="BAZ86493.1"/>
    </source>
</evidence>
<dbReference type="AlphaFoldDB" id="A0A1Z4V4Z8"/>
<dbReference type="KEGG" id="dcm:NIES806_27060"/>
<dbReference type="GO" id="GO:0006355">
    <property type="term" value="P:regulation of DNA-templated transcription"/>
    <property type="evidence" value="ECO:0007669"/>
    <property type="project" value="InterPro"/>
</dbReference>
<sequence>MKQYKTIQLQLKPEIEARLITQATKQGLSIESYLESLIEDSLKNQEEKSFSQVTTEEDWETALMHLINSSAFAVAPPLSDAAISRDSIYTREDEML</sequence>
<dbReference type="OrthoDB" id="489120at2"/>
<dbReference type="SUPFAM" id="SSF47598">
    <property type="entry name" value="Ribbon-helix-helix"/>
    <property type="match status" value="1"/>
</dbReference>
<dbReference type="EMBL" id="AP018316">
    <property type="protein sequence ID" value="BAZ86493.1"/>
    <property type="molecule type" value="Genomic_DNA"/>
</dbReference>
<reference evidence="1 2" key="1">
    <citation type="submission" date="2017-06" db="EMBL/GenBank/DDBJ databases">
        <title>Genome sequencing of cyanobaciteial culture collection at National Institute for Environmental Studies (NIES).</title>
        <authorList>
            <person name="Hirose Y."/>
            <person name="Shimura Y."/>
            <person name="Fujisawa T."/>
            <person name="Nakamura Y."/>
            <person name="Kawachi M."/>
        </authorList>
    </citation>
    <scope>NUCLEOTIDE SEQUENCE [LARGE SCALE GENOMIC DNA]</scope>
    <source>
        <strain evidence="1 2">NIES-806</strain>
    </source>
</reference>
<dbReference type="Proteomes" id="UP000218702">
    <property type="component" value="Chromosome"/>
</dbReference>
<protein>
    <submittedName>
        <fullName evidence="1">Uncharacterized protein</fullName>
    </submittedName>
</protein>
<name>A0A1Z4V4Z8_9CYAN</name>